<reference evidence="3 4" key="1">
    <citation type="submission" date="2016-10" db="EMBL/GenBank/DDBJ databases">
        <authorList>
            <person name="de Groot N.N."/>
        </authorList>
    </citation>
    <scope>NUCLEOTIDE SEQUENCE [LARGE SCALE GENOMIC DNA]</scope>
    <source>
        <strain evidence="3 4">DSM 25186</strain>
    </source>
</reference>
<name>A0A1G9VRA7_9BACT</name>
<dbReference type="STRING" id="1075417.SAMN05421823_1239"/>
<dbReference type="PRINTS" id="PR01438">
    <property type="entry name" value="UNVRSLSTRESS"/>
</dbReference>
<feature type="domain" description="UspA" evidence="2">
    <location>
        <begin position="1"/>
        <end position="146"/>
    </location>
</feature>
<dbReference type="InterPro" id="IPR006016">
    <property type="entry name" value="UspA"/>
</dbReference>
<gene>
    <name evidence="3" type="ORF">SAMN05421823_1239</name>
</gene>
<dbReference type="Gene3D" id="3.40.50.12370">
    <property type="match status" value="1"/>
</dbReference>
<dbReference type="SUPFAM" id="SSF52402">
    <property type="entry name" value="Adenine nucleotide alpha hydrolases-like"/>
    <property type="match status" value="2"/>
</dbReference>
<dbReference type="Proteomes" id="UP000198510">
    <property type="component" value="Unassembled WGS sequence"/>
</dbReference>
<feature type="domain" description="UspA" evidence="2">
    <location>
        <begin position="157"/>
        <end position="279"/>
    </location>
</feature>
<proteinExistence type="inferred from homology"/>
<dbReference type="AlphaFoldDB" id="A0A1G9VRA7"/>
<dbReference type="Gene3D" id="3.40.50.620">
    <property type="entry name" value="HUPs"/>
    <property type="match status" value="1"/>
</dbReference>
<dbReference type="PANTHER" id="PTHR46268:SF6">
    <property type="entry name" value="UNIVERSAL STRESS PROTEIN UP12"/>
    <property type="match status" value="1"/>
</dbReference>
<dbReference type="RefSeq" id="WP_176956255.1">
    <property type="nucleotide sequence ID" value="NZ_FNFO01000023.1"/>
</dbReference>
<dbReference type="EMBL" id="FNFO01000023">
    <property type="protein sequence ID" value="SDM74680.1"/>
    <property type="molecule type" value="Genomic_DNA"/>
</dbReference>
<keyword evidence="4" id="KW-1185">Reference proteome</keyword>
<evidence type="ECO:0000256" key="1">
    <source>
        <dbReference type="ARBA" id="ARBA00008791"/>
    </source>
</evidence>
<evidence type="ECO:0000313" key="4">
    <source>
        <dbReference type="Proteomes" id="UP000198510"/>
    </source>
</evidence>
<dbReference type="InterPro" id="IPR006015">
    <property type="entry name" value="Universal_stress_UspA"/>
</dbReference>
<dbReference type="InterPro" id="IPR014729">
    <property type="entry name" value="Rossmann-like_a/b/a_fold"/>
</dbReference>
<sequence length="280" mass="31099">MKNILVPTDFSELAYDALSVAGYLAGPSQAHVYLLNVIEPVGAAVGSGIGGAHDDGMHQVYMIKLIEQTQRDLVELAEDPRFANIYLTPKVLMGRVFERIDRMVEDHQMDLVVMGTAGLSGFDELMLGSTTEKVVRRVNCPVLAVHDLGDADFKLESVVLATDGHEDATRLVAVVKQLQAQFHFHIHLLTVITPLHFLSTKVGEEHLKAFVEQHQLENTTLHLYSDVSEEKGILSFAREVEADLIALVTHHRRGLMHFFRGSLGEDIVNHAIRPVLTVRI</sequence>
<protein>
    <submittedName>
        <fullName evidence="3">Nucleotide-binding universal stress protein, UspA family</fullName>
    </submittedName>
</protein>
<accession>A0A1G9VRA7</accession>
<evidence type="ECO:0000259" key="2">
    <source>
        <dbReference type="Pfam" id="PF00582"/>
    </source>
</evidence>
<dbReference type="Pfam" id="PF00582">
    <property type="entry name" value="Usp"/>
    <property type="match status" value="2"/>
</dbReference>
<evidence type="ECO:0000313" key="3">
    <source>
        <dbReference type="EMBL" id="SDM74680.1"/>
    </source>
</evidence>
<organism evidence="3 4">
    <name type="scientific">Catalinimonas alkaloidigena</name>
    <dbReference type="NCBI Taxonomy" id="1075417"/>
    <lineage>
        <taxon>Bacteria</taxon>
        <taxon>Pseudomonadati</taxon>
        <taxon>Bacteroidota</taxon>
        <taxon>Cytophagia</taxon>
        <taxon>Cytophagales</taxon>
        <taxon>Catalimonadaceae</taxon>
        <taxon>Catalinimonas</taxon>
    </lineage>
</organism>
<dbReference type="CDD" id="cd00293">
    <property type="entry name" value="USP-like"/>
    <property type="match status" value="2"/>
</dbReference>
<dbReference type="PANTHER" id="PTHR46268">
    <property type="entry name" value="STRESS RESPONSE PROTEIN NHAX"/>
    <property type="match status" value="1"/>
</dbReference>
<comment type="similarity">
    <text evidence="1">Belongs to the universal stress protein A family.</text>
</comment>